<evidence type="ECO:0000256" key="1">
    <source>
        <dbReference type="SAM" id="MobiDB-lite"/>
    </source>
</evidence>
<dbReference type="RefSeq" id="WP_072160788.1">
    <property type="nucleotide sequence ID" value="NZ_CP159837.1"/>
</dbReference>
<accession>A0AAU8JL17</accession>
<evidence type="ECO:0000313" key="2">
    <source>
        <dbReference type="EMBL" id="XCM39508.1"/>
    </source>
</evidence>
<name>A0AAU8JL17_9CYAN</name>
<organism evidence="2">
    <name type="scientific">Planktothricoides raciborskii GIHE-MW2</name>
    <dbReference type="NCBI Taxonomy" id="2792601"/>
    <lineage>
        <taxon>Bacteria</taxon>
        <taxon>Bacillati</taxon>
        <taxon>Cyanobacteriota</taxon>
        <taxon>Cyanophyceae</taxon>
        <taxon>Oscillatoriophycideae</taxon>
        <taxon>Oscillatoriales</taxon>
        <taxon>Oscillatoriaceae</taxon>
        <taxon>Planktothricoides</taxon>
    </lineage>
</organism>
<gene>
    <name evidence="2" type="ORF">ABWT76_002444</name>
</gene>
<reference evidence="2" key="1">
    <citation type="submission" date="2024-07" db="EMBL/GenBank/DDBJ databases">
        <authorList>
            <person name="Kim Y.J."/>
            <person name="Jeong J.Y."/>
        </authorList>
    </citation>
    <scope>NUCLEOTIDE SEQUENCE</scope>
    <source>
        <strain evidence="2">GIHE-MW2</strain>
    </source>
</reference>
<feature type="region of interest" description="Disordered" evidence="1">
    <location>
        <begin position="68"/>
        <end position="118"/>
    </location>
</feature>
<proteinExistence type="predicted"/>
<sequence>MNTDNLMETVQTGFRVAVGATASLIELLQDPQKQSENPNPWNADWNDLTKQWAEKGEVTEQEARKFVENLWNQQTASSPETQGTDRSPEATESTESTASTASNPTPPNDPEMQSELHELTKTIASLRAELEKLQREKGDG</sequence>
<protein>
    <submittedName>
        <fullName evidence="2">Uncharacterized protein</fullName>
    </submittedName>
</protein>
<feature type="compositionally biased region" description="Polar residues" evidence="1">
    <location>
        <begin position="70"/>
        <end position="85"/>
    </location>
</feature>
<dbReference type="EMBL" id="CP159837">
    <property type="protein sequence ID" value="XCM39508.1"/>
    <property type="molecule type" value="Genomic_DNA"/>
</dbReference>
<dbReference type="AlphaFoldDB" id="A0AAU8JL17"/>
<feature type="compositionally biased region" description="Low complexity" evidence="1">
    <location>
        <begin position="90"/>
        <end position="103"/>
    </location>
</feature>